<reference evidence="6 7" key="1">
    <citation type="submission" date="2011-06" db="EMBL/GenBank/DDBJ databases">
        <title>The draft genome of Thiocapsa marina 5811.</title>
        <authorList>
            <consortium name="US DOE Joint Genome Institute (JGI-PGF)"/>
            <person name="Lucas S."/>
            <person name="Han J."/>
            <person name="Cheng J.-F."/>
            <person name="Goodwin L."/>
            <person name="Pitluck S."/>
            <person name="Peters L."/>
            <person name="Land M.L."/>
            <person name="Hauser L."/>
            <person name="Vogl K."/>
            <person name="Liu Z."/>
            <person name="Imhoff J."/>
            <person name="Thiel V."/>
            <person name="Frigaard N.-U."/>
            <person name="Bryant D."/>
            <person name="Woyke T.J."/>
        </authorList>
    </citation>
    <scope>NUCLEOTIDE SEQUENCE [LARGE SCALE GENOMIC DNA]</scope>
    <source>
        <strain evidence="6 7">5811</strain>
    </source>
</reference>
<evidence type="ECO:0000256" key="2">
    <source>
        <dbReference type="ARBA" id="ARBA00023125"/>
    </source>
</evidence>
<keyword evidence="3" id="KW-0804">Transcription</keyword>
<dbReference type="PRINTS" id="PR00032">
    <property type="entry name" value="HTHARAC"/>
</dbReference>
<dbReference type="Pfam" id="PF12833">
    <property type="entry name" value="HTH_18"/>
    <property type="match status" value="1"/>
</dbReference>
<keyword evidence="1" id="KW-0805">Transcription regulation</keyword>
<evidence type="ECO:0000256" key="3">
    <source>
        <dbReference type="ARBA" id="ARBA00023163"/>
    </source>
</evidence>
<dbReference type="InterPro" id="IPR020449">
    <property type="entry name" value="Tscrpt_reg_AraC-type_HTH"/>
</dbReference>
<evidence type="ECO:0000313" key="6">
    <source>
        <dbReference type="EMBL" id="EGV18664.1"/>
    </source>
</evidence>
<dbReference type="Gene3D" id="1.10.10.60">
    <property type="entry name" value="Homeodomain-like"/>
    <property type="match status" value="1"/>
</dbReference>
<dbReference type="EMBL" id="AFWV01000006">
    <property type="protein sequence ID" value="EGV18664.1"/>
    <property type="molecule type" value="Genomic_DNA"/>
</dbReference>
<evidence type="ECO:0000313" key="7">
    <source>
        <dbReference type="Proteomes" id="UP000005459"/>
    </source>
</evidence>
<dbReference type="SMART" id="SM00342">
    <property type="entry name" value="HTH_ARAC"/>
    <property type="match status" value="1"/>
</dbReference>
<dbReference type="PROSITE" id="PS01124">
    <property type="entry name" value="HTH_ARAC_FAMILY_2"/>
    <property type="match status" value="1"/>
</dbReference>
<keyword evidence="2" id="KW-0238">DNA-binding</keyword>
<dbReference type="PANTHER" id="PTHR47894">
    <property type="entry name" value="HTH-TYPE TRANSCRIPTIONAL REGULATOR GADX"/>
    <property type="match status" value="1"/>
</dbReference>
<evidence type="ECO:0000256" key="1">
    <source>
        <dbReference type="ARBA" id="ARBA00023015"/>
    </source>
</evidence>
<gene>
    <name evidence="6" type="ORF">ThimaDRAFT_2082</name>
</gene>
<evidence type="ECO:0000256" key="4">
    <source>
        <dbReference type="SAM" id="MobiDB-lite"/>
    </source>
</evidence>
<dbReference type="SUPFAM" id="SSF46689">
    <property type="entry name" value="Homeodomain-like"/>
    <property type="match status" value="1"/>
</dbReference>
<evidence type="ECO:0000259" key="5">
    <source>
        <dbReference type="PROSITE" id="PS01124"/>
    </source>
</evidence>
<dbReference type="STRING" id="768671.ThimaDRAFT_2082"/>
<protein>
    <submittedName>
        <fullName evidence="6">Transcriptional regulator, AraC family</fullName>
    </submittedName>
</protein>
<dbReference type="RefSeq" id="WP_007192957.1">
    <property type="nucleotide sequence ID" value="NZ_AFWV01000006.1"/>
</dbReference>
<dbReference type="GO" id="GO:0005829">
    <property type="term" value="C:cytosol"/>
    <property type="evidence" value="ECO:0007669"/>
    <property type="project" value="TreeGrafter"/>
</dbReference>
<organism evidence="6 7">
    <name type="scientific">Thiocapsa marina 5811</name>
    <dbReference type="NCBI Taxonomy" id="768671"/>
    <lineage>
        <taxon>Bacteria</taxon>
        <taxon>Pseudomonadati</taxon>
        <taxon>Pseudomonadota</taxon>
        <taxon>Gammaproteobacteria</taxon>
        <taxon>Chromatiales</taxon>
        <taxon>Chromatiaceae</taxon>
        <taxon>Thiocapsa</taxon>
    </lineage>
</organism>
<dbReference type="GO" id="GO:0000976">
    <property type="term" value="F:transcription cis-regulatory region binding"/>
    <property type="evidence" value="ECO:0007669"/>
    <property type="project" value="TreeGrafter"/>
</dbReference>
<feature type="region of interest" description="Disordered" evidence="4">
    <location>
        <begin position="223"/>
        <end position="242"/>
    </location>
</feature>
<dbReference type="eggNOG" id="COG2207">
    <property type="taxonomic scope" value="Bacteria"/>
</dbReference>
<dbReference type="InterPro" id="IPR018060">
    <property type="entry name" value="HTH_AraC"/>
</dbReference>
<name>F9UB46_9GAMM</name>
<proteinExistence type="predicted"/>
<dbReference type="PANTHER" id="PTHR47894:SF4">
    <property type="entry name" value="HTH-TYPE TRANSCRIPTIONAL REGULATOR GADX"/>
    <property type="match status" value="1"/>
</dbReference>
<dbReference type="Proteomes" id="UP000005459">
    <property type="component" value="Unassembled WGS sequence"/>
</dbReference>
<accession>F9UB46</accession>
<dbReference type="AlphaFoldDB" id="F9UB46"/>
<feature type="domain" description="HTH araC/xylS-type" evidence="5">
    <location>
        <begin position="250"/>
        <end position="348"/>
    </location>
</feature>
<sequence length="363" mass="40121">MAPVRAHHGDSDLNIPVVRAQHLIDYIGVLRDLGVPVERELERSRLPVAIEETPNDYVSLPRALDWLWRSRREFGVMELGFLAGRAASLRSLHPDVQRAVTRASTGLSRITVLSDRVHQESNAVRIGIRREGIDRRVVCEIQGFRNSPLVGFAEWKAIAGIIGVMRSAAGPDWCPTEITFVSRERPSGAALEAYGKPRILTGQRYCSVLVAAADLARTCIDRRSSSDGAKDPTTPSRPPSGLSDAWDFLTGLRALIRPYLAQGHPPLSLAAEIVGMSERSLQRRLAQRRTTYSAIVQEARFLIASDLMADSDLNIADIAFAAGYENASHFCRAFKRLTGMTPRDYRCAAWNRVTDGVGHKTAR</sequence>
<keyword evidence="7" id="KW-1185">Reference proteome</keyword>
<dbReference type="InterPro" id="IPR009057">
    <property type="entry name" value="Homeodomain-like_sf"/>
</dbReference>
<dbReference type="GO" id="GO:0003700">
    <property type="term" value="F:DNA-binding transcription factor activity"/>
    <property type="evidence" value="ECO:0007669"/>
    <property type="project" value="InterPro"/>
</dbReference>